<evidence type="ECO:0000313" key="1">
    <source>
        <dbReference type="EMBL" id="MBX71766.1"/>
    </source>
</evidence>
<name>A0A2P2QXN9_RHIMU</name>
<protein>
    <submittedName>
        <fullName evidence="1">Uncharacterized protein</fullName>
    </submittedName>
</protein>
<organism evidence="1">
    <name type="scientific">Rhizophora mucronata</name>
    <name type="common">Asiatic mangrove</name>
    <dbReference type="NCBI Taxonomy" id="61149"/>
    <lineage>
        <taxon>Eukaryota</taxon>
        <taxon>Viridiplantae</taxon>
        <taxon>Streptophyta</taxon>
        <taxon>Embryophyta</taxon>
        <taxon>Tracheophyta</taxon>
        <taxon>Spermatophyta</taxon>
        <taxon>Magnoliopsida</taxon>
        <taxon>eudicotyledons</taxon>
        <taxon>Gunneridae</taxon>
        <taxon>Pentapetalae</taxon>
        <taxon>rosids</taxon>
        <taxon>fabids</taxon>
        <taxon>Malpighiales</taxon>
        <taxon>Rhizophoraceae</taxon>
        <taxon>Rhizophora</taxon>
    </lineage>
</organism>
<reference evidence="1" key="1">
    <citation type="submission" date="2018-02" db="EMBL/GenBank/DDBJ databases">
        <title>Rhizophora mucronata_Transcriptome.</title>
        <authorList>
            <person name="Meera S.P."/>
            <person name="Sreeshan A."/>
            <person name="Augustine A."/>
        </authorList>
    </citation>
    <scope>NUCLEOTIDE SEQUENCE</scope>
    <source>
        <tissue evidence="1">Leaf</tissue>
    </source>
</reference>
<accession>A0A2P2QXN9</accession>
<dbReference type="AlphaFoldDB" id="A0A2P2QXN9"/>
<dbReference type="EMBL" id="GGEC01091282">
    <property type="protein sequence ID" value="MBX71766.1"/>
    <property type="molecule type" value="Transcribed_RNA"/>
</dbReference>
<sequence length="38" mass="4575">MADILKVVYAKLLLVCFNHACTFSKNLQFCFVFYHLFW</sequence>
<proteinExistence type="predicted"/>